<dbReference type="EMBL" id="CAJVCH010570726">
    <property type="protein sequence ID" value="CAG7835685.1"/>
    <property type="molecule type" value="Genomic_DNA"/>
</dbReference>
<dbReference type="GO" id="GO:0005793">
    <property type="term" value="C:endoplasmic reticulum-Golgi intermediate compartment"/>
    <property type="evidence" value="ECO:0007669"/>
    <property type="project" value="TreeGrafter"/>
</dbReference>
<name>A0A8J2MBW3_9HEXA</name>
<dbReference type="GO" id="GO:0003756">
    <property type="term" value="F:protein disulfide isomerase activity"/>
    <property type="evidence" value="ECO:0007669"/>
    <property type="project" value="TreeGrafter"/>
</dbReference>
<reference evidence="2" key="1">
    <citation type="submission" date="2021-06" db="EMBL/GenBank/DDBJ databases">
        <authorList>
            <person name="Hodson N. C."/>
            <person name="Mongue J. A."/>
            <person name="Jaron S. K."/>
        </authorList>
    </citation>
    <scope>NUCLEOTIDE SEQUENCE</scope>
</reference>
<dbReference type="AlphaFoldDB" id="A0A8J2MBW3"/>
<dbReference type="PANTHER" id="PTHR46295">
    <property type="entry name" value="ENDOPLASMIC RETICULUM RESIDENT PROTEIN 44"/>
    <property type="match status" value="1"/>
</dbReference>
<dbReference type="GO" id="GO:0006457">
    <property type="term" value="P:protein folding"/>
    <property type="evidence" value="ECO:0007669"/>
    <property type="project" value="TreeGrafter"/>
</dbReference>
<organism evidence="2 3">
    <name type="scientific">Allacma fusca</name>
    <dbReference type="NCBI Taxonomy" id="39272"/>
    <lineage>
        <taxon>Eukaryota</taxon>
        <taxon>Metazoa</taxon>
        <taxon>Ecdysozoa</taxon>
        <taxon>Arthropoda</taxon>
        <taxon>Hexapoda</taxon>
        <taxon>Collembola</taxon>
        <taxon>Symphypleona</taxon>
        <taxon>Sminthuridae</taxon>
        <taxon>Allacma</taxon>
    </lineage>
</organism>
<dbReference type="InterPro" id="IPR052643">
    <property type="entry name" value="ERP44"/>
</dbReference>
<dbReference type="OrthoDB" id="294696at2759"/>
<evidence type="ECO:0000313" key="2">
    <source>
        <dbReference type="EMBL" id="CAG7835685.1"/>
    </source>
</evidence>
<keyword evidence="3" id="KW-1185">Reference proteome</keyword>
<dbReference type="Pfam" id="PF13848">
    <property type="entry name" value="Thioredoxin_6"/>
    <property type="match status" value="1"/>
</dbReference>
<dbReference type="CDD" id="cd03072">
    <property type="entry name" value="PDI_b'_ERp44"/>
    <property type="match status" value="1"/>
</dbReference>
<dbReference type="InterPro" id="IPR041862">
    <property type="entry name" value="ERp44_PDI_b_2"/>
</dbReference>
<dbReference type="GO" id="GO:0005789">
    <property type="term" value="C:endoplasmic reticulum membrane"/>
    <property type="evidence" value="ECO:0007669"/>
    <property type="project" value="TreeGrafter"/>
</dbReference>
<dbReference type="PROSITE" id="PS51352">
    <property type="entry name" value="THIOREDOXIN_2"/>
    <property type="match status" value="1"/>
</dbReference>
<evidence type="ECO:0000313" key="3">
    <source>
        <dbReference type="Proteomes" id="UP000708208"/>
    </source>
</evidence>
<dbReference type="Proteomes" id="UP000708208">
    <property type="component" value="Unassembled WGS sequence"/>
</dbReference>
<comment type="caution">
    <text evidence="2">The sequence shown here is derived from an EMBL/GenBank/DDBJ whole genome shotgun (WGS) entry which is preliminary data.</text>
</comment>
<feature type="domain" description="Thioredoxin" evidence="1">
    <location>
        <begin position="1"/>
        <end position="124"/>
    </location>
</feature>
<protein>
    <recommendedName>
        <fullName evidence="1">Thioredoxin domain-containing protein</fullName>
    </recommendedName>
</protein>
<dbReference type="Pfam" id="PF00085">
    <property type="entry name" value="Thioredoxin"/>
    <property type="match status" value="1"/>
</dbReference>
<gene>
    <name evidence="2" type="ORF">AFUS01_LOCUS45022</name>
</gene>
<sequence length="394" mass="45197">MTLISFQNPTSSGSVEFDSNNFDSYLASKELVFVNFYADWCRFSNLLAPIFNEAAEKVEKEFGETGRVVLGRVDCDKQSSIASRYKVSKYPTLKLIRNGIALKKEYRGQRSPEAFLEYIKKQLESPIQEFHELNEVLKIDAKKRVFIGYMTSNTSQGYDTYRRVASNLKEECSFYVGFGDASKQMHPPDHDIIAFRPDRTRSVDQDETFTGNIENFDELLAWTQAKCVALVREITFENAEELTEEGLPFLILFHHPDDADSIKRFNNLVQRELLEDRQTINFLTADGLKFAHPLHHLGKSEKDLPLIAIDSFRHMYLFPDAKQMDVPGKVKQFISNLHSGKLHREYHYGPDPTEPQAQEVVAGANQLPTNPPESTFKKLAPSDTRYSFVNRDEL</sequence>
<accession>A0A8J2MBW3</accession>
<proteinExistence type="predicted"/>
<dbReference type="InterPro" id="IPR013766">
    <property type="entry name" value="Thioredoxin_domain"/>
</dbReference>
<dbReference type="PANTHER" id="PTHR46295:SF1">
    <property type="entry name" value="ENDOPLASMIC RETICULUM RESIDENT PROTEIN 44"/>
    <property type="match status" value="1"/>
</dbReference>
<evidence type="ECO:0000259" key="1">
    <source>
        <dbReference type="PROSITE" id="PS51352"/>
    </source>
</evidence>
<dbReference type="FunFam" id="3.40.30.10:FF:000051">
    <property type="entry name" value="endoplasmic reticulum resident protein 44"/>
    <property type="match status" value="1"/>
</dbReference>